<dbReference type="AlphaFoldDB" id="A0A833M020"/>
<dbReference type="PROSITE" id="PS50883">
    <property type="entry name" value="EAL"/>
    <property type="match status" value="1"/>
</dbReference>
<feature type="transmembrane region" description="Helical" evidence="1">
    <location>
        <begin position="120"/>
        <end position="141"/>
    </location>
</feature>
<evidence type="ECO:0000256" key="1">
    <source>
        <dbReference type="SAM" id="Phobius"/>
    </source>
</evidence>
<dbReference type="InterPro" id="IPR029787">
    <property type="entry name" value="Nucleotide_cyclase"/>
</dbReference>
<gene>
    <name evidence="4" type="ORF">F9K24_03125</name>
</gene>
<feature type="domain" description="GGDEF" evidence="3">
    <location>
        <begin position="246"/>
        <end position="379"/>
    </location>
</feature>
<dbReference type="InterPro" id="IPR050706">
    <property type="entry name" value="Cyclic-di-GMP_PDE-like"/>
</dbReference>
<evidence type="ECO:0000259" key="2">
    <source>
        <dbReference type="PROSITE" id="PS50883"/>
    </source>
</evidence>
<dbReference type="EMBL" id="WBUI01000002">
    <property type="protein sequence ID" value="KAB2934783.1"/>
    <property type="molecule type" value="Genomic_DNA"/>
</dbReference>
<dbReference type="InterPro" id="IPR035919">
    <property type="entry name" value="EAL_sf"/>
</dbReference>
<feature type="transmembrane region" description="Helical" evidence="1">
    <location>
        <begin position="91"/>
        <end position="114"/>
    </location>
</feature>
<evidence type="ECO:0000313" key="4">
    <source>
        <dbReference type="EMBL" id="KAB2934783.1"/>
    </source>
</evidence>
<dbReference type="InterPro" id="IPR001633">
    <property type="entry name" value="EAL_dom"/>
</dbReference>
<dbReference type="PROSITE" id="PS50887">
    <property type="entry name" value="GGDEF"/>
    <property type="match status" value="1"/>
</dbReference>
<dbReference type="NCBIfam" id="TIGR00254">
    <property type="entry name" value="GGDEF"/>
    <property type="match status" value="1"/>
</dbReference>
<dbReference type="Pfam" id="PF00563">
    <property type="entry name" value="EAL"/>
    <property type="match status" value="1"/>
</dbReference>
<evidence type="ECO:0000313" key="5">
    <source>
        <dbReference type="Proteomes" id="UP000460298"/>
    </source>
</evidence>
<evidence type="ECO:0000259" key="3">
    <source>
        <dbReference type="PROSITE" id="PS50887"/>
    </source>
</evidence>
<protein>
    <submittedName>
        <fullName evidence="4">Bifunctional diguanylate cyclase/phosphodiesterase</fullName>
    </submittedName>
</protein>
<accession>A0A833M020</accession>
<dbReference type="Gene3D" id="3.20.20.450">
    <property type="entry name" value="EAL domain"/>
    <property type="match status" value="1"/>
</dbReference>
<dbReference type="InterPro" id="IPR000160">
    <property type="entry name" value="GGDEF_dom"/>
</dbReference>
<dbReference type="SUPFAM" id="SSF55073">
    <property type="entry name" value="Nucleotide cyclase"/>
    <property type="match status" value="1"/>
</dbReference>
<feature type="transmembrane region" description="Helical" evidence="1">
    <location>
        <begin position="148"/>
        <end position="164"/>
    </location>
</feature>
<feature type="transmembrane region" description="Helical" evidence="1">
    <location>
        <begin position="6"/>
        <end position="26"/>
    </location>
</feature>
<dbReference type="SMART" id="SM00267">
    <property type="entry name" value="GGDEF"/>
    <property type="match status" value="1"/>
</dbReference>
<dbReference type="Gene3D" id="3.30.70.270">
    <property type="match status" value="1"/>
</dbReference>
<dbReference type="PANTHER" id="PTHR33121">
    <property type="entry name" value="CYCLIC DI-GMP PHOSPHODIESTERASE PDEF"/>
    <property type="match status" value="1"/>
</dbReference>
<keyword evidence="1" id="KW-1133">Transmembrane helix</keyword>
<feature type="transmembrane region" description="Helical" evidence="1">
    <location>
        <begin position="66"/>
        <end position="84"/>
    </location>
</feature>
<dbReference type="CDD" id="cd01949">
    <property type="entry name" value="GGDEF"/>
    <property type="match status" value="1"/>
</dbReference>
<sequence length="648" mass="72874">MDFSLSTALLGSLLSSLVLTGAMMYLASRPDATASLRWWTAGFALLFLRYALILLKPYIGETASDFLAESSHALSALIIFVGTARMMGRRLPFWPITLSGAAAVVWTAIAVYWIRDFFWLSLPLYFFAGTVLCATGVVMYRQHRRERGQGYGLAAIGFFLWGLHKFDYPFLRPLEWFAPIGFMMSQLATMHLSVVLILIALNRQSRRAARQSDRVRYFSEHDLLTGLPSRRTLTTILDRAMKNSEAPLLVVFLDIRKFHEINEGLGQKIGDQVLRTVARRLYDTGQGHDIIARVGGDEFAIVVHSSPEEEALGALLRRITVDLESPIPIGEQEIRVDATIGVAYYPRDGRTAEEVMKNAGTALSDARRSGVRFRDFGELRSGEMLERMNLRRDLFGALKREEFFLVYQPQIDLATGQICGLEALMRWKHPQRGDIPPTVFVPLAESTEFILLLGEWVLDQALKDLARLEKAGFALRLAVNLSAVQFKHEELTNAILRFLDSAGVSPDRLELEITESTVIHDERFVERVMDHLHRIGLQFAIDDFGTGYSSLSVLRRLPFDRLKIDRSFIQDVATDAGVKNIVEAIIWMAHSLNLKVLAEGVETDEQLTALKMLGCDEAQGYLLGRPVSLNLLIDRLSREAGRHSTESI</sequence>
<dbReference type="InterPro" id="IPR043128">
    <property type="entry name" value="Rev_trsase/Diguanyl_cyclase"/>
</dbReference>
<reference evidence="4 5" key="1">
    <citation type="submission" date="2019-10" db="EMBL/GenBank/DDBJ databases">
        <title>Extracellular Electron Transfer in a Candidatus Methanoperedens spp. Enrichment Culture.</title>
        <authorList>
            <person name="Berger S."/>
            <person name="Rangel Shaw D."/>
            <person name="Berben T."/>
            <person name="In 'T Zandt M."/>
            <person name="Frank J."/>
            <person name="Reimann J."/>
            <person name="Jetten M.S.M."/>
            <person name="Welte C.U."/>
        </authorList>
    </citation>
    <scope>NUCLEOTIDE SEQUENCE [LARGE SCALE GENOMIC DNA]</scope>
    <source>
        <strain evidence="4">SB12</strain>
    </source>
</reference>
<proteinExistence type="predicted"/>
<dbReference type="SUPFAM" id="SSF141868">
    <property type="entry name" value="EAL domain-like"/>
    <property type="match status" value="1"/>
</dbReference>
<keyword evidence="1" id="KW-0812">Transmembrane</keyword>
<name>A0A833M020_9LEPT</name>
<dbReference type="GO" id="GO:0071111">
    <property type="term" value="F:cyclic-guanylate-specific phosphodiesterase activity"/>
    <property type="evidence" value="ECO:0007669"/>
    <property type="project" value="InterPro"/>
</dbReference>
<dbReference type="CDD" id="cd01948">
    <property type="entry name" value="EAL"/>
    <property type="match status" value="1"/>
</dbReference>
<dbReference type="Pfam" id="PF00990">
    <property type="entry name" value="GGDEF"/>
    <property type="match status" value="1"/>
</dbReference>
<dbReference type="PANTHER" id="PTHR33121:SF71">
    <property type="entry name" value="OXYGEN SENSOR PROTEIN DOSP"/>
    <property type="match status" value="1"/>
</dbReference>
<feature type="domain" description="EAL" evidence="2">
    <location>
        <begin position="387"/>
        <end position="640"/>
    </location>
</feature>
<dbReference type="SMART" id="SM00052">
    <property type="entry name" value="EAL"/>
    <property type="match status" value="1"/>
</dbReference>
<dbReference type="Proteomes" id="UP000460298">
    <property type="component" value="Unassembled WGS sequence"/>
</dbReference>
<comment type="caution">
    <text evidence="4">The sequence shown here is derived from an EMBL/GenBank/DDBJ whole genome shotgun (WGS) entry which is preliminary data.</text>
</comment>
<keyword evidence="1" id="KW-0472">Membrane</keyword>
<organism evidence="4 5">
    <name type="scientific">Leptonema illini</name>
    <dbReference type="NCBI Taxonomy" id="183"/>
    <lineage>
        <taxon>Bacteria</taxon>
        <taxon>Pseudomonadati</taxon>
        <taxon>Spirochaetota</taxon>
        <taxon>Spirochaetia</taxon>
        <taxon>Leptospirales</taxon>
        <taxon>Leptospiraceae</taxon>
        <taxon>Leptonema</taxon>
    </lineage>
</organism>
<feature type="transmembrane region" description="Helical" evidence="1">
    <location>
        <begin position="176"/>
        <end position="201"/>
    </location>
</feature>
<feature type="transmembrane region" description="Helical" evidence="1">
    <location>
        <begin position="38"/>
        <end position="60"/>
    </location>
</feature>